<reference evidence="1 2" key="1">
    <citation type="submission" date="2014-04" db="EMBL/GenBank/DDBJ databases">
        <authorList>
            <consortium name="DOE Joint Genome Institute"/>
            <person name="Kuo A."/>
            <person name="Kohler A."/>
            <person name="Costa M.D."/>
            <person name="Nagy L.G."/>
            <person name="Floudas D."/>
            <person name="Copeland A."/>
            <person name="Barry K.W."/>
            <person name="Cichocki N."/>
            <person name="Veneault-Fourrey C."/>
            <person name="LaButti K."/>
            <person name="Lindquist E.A."/>
            <person name="Lipzen A."/>
            <person name="Lundell T."/>
            <person name="Morin E."/>
            <person name="Murat C."/>
            <person name="Sun H."/>
            <person name="Tunlid A."/>
            <person name="Henrissat B."/>
            <person name="Grigoriev I.V."/>
            <person name="Hibbett D.S."/>
            <person name="Martin F."/>
            <person name="Nordberg H.P."/>
            <person name="Cantor M.N."/>
            <person name="Hua S.X."/>
        </authorList>
    </citation>
    <scope>NUCLEOTIDE SEQUENCE [LARGE SCALE GENOMIC DNA]</scope>
    <source>
        <strain evidence="1 2">Marx 270</strain>
    </source>
</reference>
<gene>
    <name evidence="1" type="ORF">M404DRAFT_1001140</name>
</gene>
<dbReference type="InParanoid" id="A0A0C3K287"/>
<accession>A0A0C3K287</accession>
<organism evidence="1 2">
    <name type="scientific">Pisolithus tinctorius Marx 270</name>
    <dbReference type="NCBI Taxonomy" id="870435"/>
    <lineage>
        <taxon>Eukaryota</taxon>
        <taxon>Fungi</taxon>
        <taxon>Dikarya</taxon>
        <taxon>Basidiomycota</taxon>
        <taxon>Agaricomycotina</taxon>
        <taxon>Agaricomycetes</taxon>
        <taxon>Agaricomycetidae</taxon>
        <taxon>Boletales</taxon>
        <taxon>Sclerodermatineae</taxon>
        <taxon>Pisolithaceae</taxon>
        <taxon>Pisolithus</taxon>
    </lineage>
</organism>
<dbReference type="AlphaFoldDB" id="A0A0C3K287"/>
<dbReference type="EMBL" id="KN831975">
    <property type="protein sequence ID" value="KIO03657.1"/>
    <property type="molecule type" value="Genomic_DNA"/>
</dbReference>
<feature type="non-terminal residue" evidence="1">
    <location>
        <position position="86"/>
    </location>
</feature>
<dbReference type="Proteomes" id="UP000054217">
    <property type="component" value="Unassembled WGS sequence"/>
</dbReference>
<keyword evidence="2" id="KW-1185">Reference proteome</keyword>
<sequence>MIQRTGDIATDERLVYRCPGAWAPCSPILAPSVYTLQRYLNEILNVSTCTDSAMLISCPCIRRTEYPVIFDITPIVVGLPLTENAF</sequence>
<reference evidence="2" key="2">
    <citation type="submission" date="2015-01" db="EMBL/GenBank/DDBJ databases">
        <title>Evolutionary Origins and Diversification of the Mycorrhizal Mutualists.</title>
        <authorList>
            <consortium name="DOE Joint Genome Institute"/>
            <consortium name="Mycorrhizal Genomics Consortium"/>
            <person name="Kohler A."/>
            <person name="Kuo A."/>
            <person name="Nagy L.G."/>
            <person name="Floudas D."/>
            <person name="Copeland A."/>
            <person name="Barry K.W."/>
            <person name="Cichocki N."/>
            <person name="Veneault-Fourrey C."/>
            <person name="LaButti K."/>
            <person name="Lindquist E.A."/>
            <person name="Lipzen A."/>
            <person name="Lundell T."/>
            <person name="Morin E."/>
            <person name="Murat C."/>
            <person name="Riley R."/>
            <person name="Ohm R."/>
            <person name="Sun H."/>
            <person name="Tunlid A."/>
            <person name="Henrissat B."/>
            <person name="Grigoriev I.V."/>
            <person name="Hibbett D.S."/>
            <person name="Martin F."/>
        </authorList>
    </citation>
    <scope>NUCLEOTIDE SEQUENCE [LARGE SCALE GENOMIC DNA]</scope>
    <source>
        <strain evidence="2">Marx 270</strain>
    </source>
</reference>
<protein>
    <submittedName>
        <fullName evidence="1">Uncharacterized protein</fullName>
    </submittedName>
</protein>
<proteinExistence type="predicted"/>
<evidence type="ECO:0000313" key="2">
    <source>
        <dbReference type="Proteomes" id="UP000054217"/>
    </source>
</evidence>
<evidence type="ECO:0000313" key="1">
    <source>
        <dbReference type="EMBL" id="KIO03657.1"/>
    </source>
</evidence>
<dbReference type="HOGENOM" id="CLU_2503998_0_0_1"/>
<name>A0A0C3K287_PISTI</name>